<evidence type="ECO:0000256" key="1">
    <source>
        <dbReference type="SAM" id="MobiDB-lite"/>
    </source>
</evidence>
<feature type="compositionally biased region" description="Basic and acidic residues" evidence="1">
    <location>
        <begin position="266"/>
        <end position="276"/>
    </location>
</feature>
<evidence type="ECO:0000313" key="2">
    <source>
        <dbReference type="EMBL" id="CEL08505.1"/>
    </source>
</evidence>
<name>A0A0U5CET4_ASPCI</name>
<evidence type="ECO:0000313" key="3">
    <source>
        <dbReference type="Proteomes" id="UP000054771"/>
    </source>
</evidence>
<accession>A0A0U5CET4</accession>
<feature type="region of interest" description="Disordered" evidence="1">
    <location>
        <begin position="105"/>
        <end position="132"/>
    </location>
</feature>
<sequence>MNPFTHPPKPNTRIPPILVARQNQEGETSTNMRCTKLADLSKQKLWKETSTGDPDLRRCLGHHRLLRRSVQEAQEDMKRYLGEVVEYEDDSDDEQEDEIDVEHMAVEESTVEDESVDEEEEEEEEEEQPFDECAQGQEREIVWLGWRGRAKEVYIQKEKEKQKQQEICRERGRSTCVRQRFVHAVRGLMRRHTSPLPLPLHLRAVAAGKKDNTLRQTLQKNNSCSNIPIYIHVHEHNGKEGTFAAGLEKTRTRSTDSLGGRGRGRRYAERLGIRTR</sequence>
<dbReference type="AlphaFoldDB" id="A0A0U5CET4"/>
<organism evidence="2 3">
    <name type="scientific">Aspergillus calidoustus</name>
    <dbReference type="NCBI Taxonomy" id="454130"/>
    <lineage>
        <taxon>Eukaryota</taxon>
        <taxon>Fungi</taxon>
        <taxon>Dikarya</taxon>
        <taxon>Ascomycota</taxon>
        <taxon>Pezizomycotina</taxon>
        <taxon>Eurotiomycetes</taxon>
        <taxon>Eurotiomycetidae</taxon>
        <taxon>Eurotiales</taxon>
        <taxon>Aspergillaceae</taxon>
        <taxon>Aspergillus</taxon>
        <taxon>Aspergillus subgen. Nidulantes</taxon>
    </lineage>
</organism>
<proteinExistence type="predicted"/>
<gene>
    <name evidence="2" type="ORF">ASPCAL11654</name>
</gene>
<dbReference type="EMBL" id="CDMC01000011">
    <property type="protein sequence ID" value="CEL08505.1"/>
    <property type="molecule type" value="Genomic_DNA"/>
</dbReference>
<keyword evidence="3" id="KW-1185">Reference proteome</keyword>
<feature type="compositionally biased region" description="Acidic residues" evidence="1">
    <location>
        <begin position="109"/>
        <end position="130"/>
    </location>
</feature>
<reference evidence="3" key="1">
    <citation type="journal article" date="2016" name="Genome Announc.">
        <title>Draft genome sequences of fungus Aspergillus calidoustus.</title>
        <authorList>
            <person name="Horn F."/>
            <person name="Linde J."/>
            <person name="Mattern D.J."/>
            <person name="Walther G."/>
            <person name="Guthke R."/>
            <person name="Scherlach K."/>
            <person name="Martin K."/>
            <person name="Brakhage A.A."/>
            <person name="Petzke L."/>
            <person name="Valiante V."/>
        </authorList>
    </citation>
    <scope>NUCLEOTIDE SEQUENCE [LARGE SCALE GENOMIC DNA]</scope>
    <source>
        <strain evidence="3">SF006504</strain>
    </source>
</reference>
<protein>
    <submittedName>
        <fullName evidence="2">Uncharacterized protein</fullName>
    </submittedName>
</protein>
<dbReference type="OrthoDB" id="4505326at2759"/>
<dbReference type="OMA" id="VEHMAVE"/>
<feature type="region of interest" description="Disordered" evidence="1">
    <location>
        <begin position="253"/>
        <end position="276"/>
    </location>
</feature>
<dbReference type="Proteomes" id="UP000054771">
    <property type="component" value="Unassembled WGS sequence"/>
</dbReference>